<comment type="caution">
    <text evidence="2">The sequence shown here is derived from an EMBL/GenBank/DDBJ whole genome shotgun (WGS) entry which is preliminary data.</text>
</comment>
<protein>
    <recommendedName>
        <fullName evidence="4">Glycosyltransferase RgtA/B/C/D-like domain-containing protein</fullName>
    </recommendedName>
</protein>
<feature type="transmembrane region" description="Helical" evidence="1">
    <location>
        <begin position="103"/>
        <end position="128"/>
    </location>
</feature>
<feature type="transmembrane region" description="Helical" evidence="1">
    <location>
        <begin position="58"/>
        <end position="82"/>
    </location>
</feature>
<feature type="transmembrane region" description="Helical" evidence="1">
    <location>
        <begin position="240"/>
        <end position="258"/>
    </location>
</feature>
<dbReference type="Proteomes" id="UP000179221">
    <property type="component" value="Unassembled WGS sequence"/>
</dbReference>
<evidence type="ECO:0008006" key="4">
    <source>
        <dbReference type="Google" id="ProtNLM"/>
    </source>
</evidence>
<accession>A0A1F7YJV9</accession>
<keyword evidence="1" id="KW-0812">Transmembrane</keyword>
<evidence type="ECO:0000256" key="1">
    <source>
        <dbReference type="SAM" id="Phobius"/>
    </source>
</evidence>
<feature type="transmembrane region" description="Helical" evidence="1">
    <location>
        <begin position="191"/>
        <end position="208"/>
    </location>
</feature>
<feature type="transmembrane region" description="Helical" evidence="1">
    <location>
        <begin position="270"/>
        <end position="301"/>
    </location>
</feature>
<reference evidence="2 3" key="1">
    <citation type="journal article" date="2016" name="Nat. Commun.">
        <title>Thousands of microbial genomes shed light on interconnected biogeochemical processes in an aquifer system.</title>
        <authorList>
            <person name="Anantharaman K."/>
            <person name="Brown C.T."/>
            <person name="Hug L.A."/>
            <person name="Sharon I."/>
            <person name="Castelle C.J."/>
            <person name="Probst A.J."/>
            <person name="Thomas B.C."/>
            <person name="Singh A."/>
            <person name="Wilkins M.J."/>
            <person name="Karaoz U."/>
            <person name="Brodie E.L."/>
            <person name="Williams K.H."/>
            <person name="Hubbard S.S."/>
            <person name="Banfield J.F."/>
        </authorList>
    </citation>
    <scope>NUCLEOTIDE SEQUENCE [LARGE SCALE GENOMIC DNA]</scope>
</reference>
<keyword evidence="1" id="KW-1133">Transmembrane helix</keyword>
<feature type="transmembrane region" description="Helical" evidence="1">
    <location>
        <begin position="30"/>
        <end position="52"/>
    </location>
</feature>
<gene>
    <name evidence="2" type="ORF">A2628_02095</name>
</gene>
<evidence type="ECO:0000313" key="3">
    <source>
        <dbReference type="Proteomes" id="UP000179221"/>
    </source>
</evidence>
<proteinExistence type="predicted"/>
<feature type="transmembrane region" description="Helical" evidence="1">
    <location>
        <begin position="215"/>
        <end position="234"/>
    </location>
</feature>
<feature type="transmembrane region" description="Helical" evidence="1">
    <location>
        <begin position="401"/>
        <end position="422"/>
    </location>
</feature>
<dbReference type="AlphaFoldDB" id="A0A1F7YJV9"/>
<feature type="transmembrane region" description="Helical" evidence="1">
    <location>
        <begin position="331"/>
        <end position="352"/>
    </location>
</feature>
<feature type="transmembrane region" description="Helical" evidence="1">
    <location>
        <begin position="372"/>
        <end position="389"/>
    </location>
</feature>
<feature type="transmembrane region" description="Helical" evidence="1">
    <location>
        <begin position="434"/>
        <end position="455"/>
    </location>
</feature>
<evidence type="ECO:0000313" key="2">
    <source>
        <dbReference type="EMBL" id="OGM27557.1"/>
    </source>
</evidence>
<keyword evidence="1" id="KW-0472">Membrane</keyword>
<feature type="transmembrane region" description="Helical" evidence="1">
    <location>
        <begin position="6"/>
        <end position="23"/>
    </location>
</feature>
<feature type="transmembrane region" description="Helical" evidence="1">
    <location>
        <begin position="307"/>
        <end position="324"/>
    </location>
</feature>
<organism evidence="2 3">
    <name type="scientific">Candidatus Woesebacteria bacterium RIFCSPHIGHO2_01_FULL_40_22</name>
    <dbReference type="NCBI Taxonomy" id="1802499"/>
    <lineage>
        <taxon>Bacteria</taxon>
        <taxon>Candidatus Woeseibacteriota</taxon>
    </lineage>
</organism>
<name>A0A1F7YJV9_9BACT</name>
<sequence>MNWIIFIFLISFAGLILTLSIIPERSFIEILSIGFALGIFFITFTSFILLSLDRPLSFNFIVLTTYAFLILSLIFGGKNFINKIENKRLFIYRLKEYFSSEKLIYKLILISTTLLFVFIIIIAVYWPITDWDALALYDLRGRLLSQGYLFNDLAKLDRFDPNNPGYYFSYPLLTSIFHAQIYLLGGRSPQVLYPLTFILLGLFFYSTIKKRSGNYAIFYTYLFIFTPNILRQAIISYTNLIYIFYYFLSTVILSEILANKSNRSQLGAMFISGILLGGSIWSRSVEPFYLVNILFLLFWIIKNKQGYIYFPAYIFFPLLVRYLWKNTALKYANSFFINSLNINIFAKVLANFKIEYMLEAIKIILLFLQDNIILFALLSTVGLISLLQYKSKVIKSDFLRITATIFMMDMVVLFLGTLIVSIEFQERKEIFDSISRTGLFIYPFSYLLVAIGNPLEKMIVKNKH</sequence>
<dbReference type="EMBL" id="MGGL01000004">
    <property type="protein sequence ID" value="OGM27557.1"/>
    <property type="molecule type" value="Genomic_DNA"/>
</dbReference>